<gene>
    <name evidence="3" type="ORF">JK386_09820</name>
</gene>
<dbReference type="RefSeq" id="WP_205291510.1">
    <property type="nucleotide sequence ID" value="NZ_CP074406.1"/>
</dbReference>
<comment type="caution">
    <text evidence="3">The sequence shown here is derived from an EMBL/GenBank/DDBJ whole genome shotgun (WGS) entry which is preliminary data.</text>
</comment>
<dbReference type="EMBL" id="JAERTX010000007">
    <property type="protein sequence ID" value="MBM9460201.1"/>
    <property type="molecule type" value="Genomic_DNA"/>
</dbReference>
<evidence type="ECO:0008006" key="5">
    <source>
        <dbReference type="Google" id="ProtNLM"/>
    </source>
</evidence>
<protein>
    <recommendedName>
        <fullName evidence="5">AAA family ATPase</fullName>
    </recommendedName>
</protein>
<evidence type="ECO:0000313" key="3">
    <source>
        <dbReference type="EMBL" id="MBM9460201.1"/>
    </source>
</evidence>
<evidence type="ECO:0000256" key="2">
    <source>
        <dbReference type="SAM" id="MobiDB-lite"/>
    </source>
</evidence>
<dbReference type="Gene3D" id="1.10.287.1490">
    <property type="match status" value="1"/>
</dbReference>
<dbReference type="AlphaFoldDB" id="A0A938Y1J0"/>
<proteinExistence type="predicted"/>
<keyword evidence="1" id="KW-0175">Coiled coil</keyword>
<dbReference type="SUPFAM" id="SSF52540">
    <property type="entry name" value="P-loop containing nucleoside triphosphate hydrolases"/>
    <property type="match status" value="1"/>
</dbReference>
<name>A0A938Y1J0_9ACTN</name>
<dbReference type="Pfam" id="PF13558">
    <property type="entry name" value="SbcC_Walker_B"/>
    <property type="match status" value="1"/>
</dbReference>
<evidence type="ECO:0000313" key="4">
    <source>
        <dbReference type="Proteomes" id="UP000663791"/>
    </source>
</evidence>
<dbReference type="Proteomes" id="UP000663791">
    <property type="component" value="Unassembled WGS sequence"/>
</dbReference>
<feature type="coiled-coil region" evidence="1">
    <location>
        <begin position="683"/>
        <end position="717"/>
    </location>
</feature>
<accession>A0A938Y1J0</accession>
<dbReference type="InterPro" id="IPR027417">
    <property type="entry name" value="P-loop_NTPase"/>
</dbReference>
<sequence length="1170" mass="129072">MDLDKLDRPEEVDAQDGLDPQGSDAAEEEASDGLFDRELVDTPTDDTMQWRASLLQLVNWGGFGGLTTVPLRGGATMISGASGVGKSTILDAYTALMMPSDTKFNGASNDAVAGRARSAGQRNLLSYLRGAVDVVDDPATGRPVEKLLRGKGADTWGAVAMTFVNDQGGRFTVLRTYYVPRRAVRSTDVQMQLVTHDGALSLETLEVAVPDRFHAHTLKKLYPGIRVHRTYAEFSAVLHARLGIGANGDGAKALRLLARIQAGNQVRSVDELYKEMVLERPATYAAADRAIEHFDDLDASYAAMRTEEQKLELLEPITELHERKVEATRRLGELDSYGVTLSGDTPLRLWLLRTHLRLLEEATATNRDARNATAEGLISARASEAALARDLEAAKDAHRAAGGADLQALAGQVEHERVVREERGNRLAELEERIYPLVGLTDADAPDLESALDSVAAFGELQVLARKRLAEGEAEQARLRGERDVVRDGLVPLKNEQSMLRRERASLESRAGRVPAYLNDLRAAVAQASGLAPEELPFVAELIDVAPEEARWRTAIETVLGGTARLMLVPLDKLSSFSAAIDGLRLPGRLTFQGVELDLPESGPGDPERIAGKLLFKDSPFSGWVQQHVEDPSRNALCVEDAAGLDGPGFRVTIAGQTRNGRRGAHGRNDTRSIIGFSNEDAIAEIDAQLAGLEQQLTELDARLAELDRRSRVLEQQRKAYDAIAMVRFDDVDVTGADRRIAELEQRRADILTADNQLQVLQEQIDDLTERLDAARKERFSLEQRQRSVHSEHSELVESEDLVKDRLEAMEAAGTVELTEEQEAALAADFAAAAAPADPEDLDRFADNAHRLGERLRSAVAEAEGEIKRCDDDLSLIFKHYKFQWDSPNLGASADSYPDYARILEEIRGKGLAERRGEWRRRLTEWSGQDLVPLVGAMAASIEEIEDRLEPINAILRRLEFGATGDRLRIRLRRLQPAHVQVFLKDLRALSSGSTAELAEADLEKRFIELSRFMNQLRRPAQAGDGTTTDRDRLLDVRRHVEISAERYDFGTGELRATYRTLGEKSGGESQELVAFIVGSALRFRLGDEMRSRPRFAPVFLDEGFVKADSEFAGRAVQAWKGLGFQLIIGVPLDKVTGLEPHMDDLLAITKNSRTHQSWITPITDVTLEA</sequence>
<reference evidence="3" key="1">
    <citation type="submission" date="2021-01" db="EMBL/GenBank/DDBJ databases">
        <title>Novel species in genus Nocardioides.</title>
        <authorList>
            <person name="Zhang G."/>
        </authorList>
    </citation>
    <scope>NUCLEOTIDE SEQUENCE</scope>
    <source>
        <strain evidence="3">Zg-536</strain>
    </source>
</reference>
<feature type="coiled-coil region" evidence="1">
    <location>
        <begin position="744"/>
        <end position="785"/>
    </location>
</feature>
<organism evidence="3 4">
    <name type="scientific">Nocardioides faecalis</name>
    <dbReference type="NCBI Taxonomy" id="2803858"/>
    <lineage>
        <taxon>Bacteria</taxon>
        <taxon>Bacillati</taxon>
        <taxon>Actinomycetota</taxon>
        <taxon>Actinomycetes</taxon>
        <taxon>Propionibacteriales</taxon>
        <taxon>Nocardioidaceae</taxon>
        <taxon>Nocardioides</taxon>
    </lineage>
</organism>
<feature type="region of interest" description="Disordered" evidence="2">
    <location>
        <begin position="1"/>
        <end position="37"/>
    </location>
</feature>
<feature type="compositionally biased region" description="Basic and acidic residues" evidence="2">
    <location>
        <begin position="1"/>
        <end position="11"/>
    </location>
</feature>
<dbReference type="Gene3D" id="3.40.1140.10">
    <property type="match status" value="1"/>
</dbReference>
<dbReference type="Pfam" id="PF13555">
    <property type="entry name" value="AAA_29"/>
    <property type="match status" value="1"/>
</dbReference>
<keyword evidence="4" id="KW-1185">Reference proteome</keyword>
<evidence type="ECO:0000256" key="1">
    <source>
        <dbReference type="SAM" id="Coils"/>
    </source>
</evidence>